<dbReference type="SUPFAM" id="SSF52499">
    <property type="entry name" value="Isochorismatase-like hydrolases"/>
    <property type="match status" value="1"/>
</dbReference>
<gene>
    <name evidence="5" type="ORF">JXQ802_LOCUS16253</name>
    <name evidence="4" type="ORF">PYM288_LOCUS11327</name>
</gene>
<keyword evidence="6" id="KW-1185">Reference proteome</keyword>
<dbReference type="GO" id="GO:0016787">
    <property type="term" value="F:hydrolase activity"/>
    <property type="evidence" value="ECO:0007669"/>
    <property type="project" value="UniProtKB-KW"/>
</dbReference>
<dbReference type="InterPro" id="IPR000868">
    <property type="entry name" value="Isochorismatase-like_dom"/>
</dbReference>
<evidence type="ECO:0000313" key="5">
    <source>
        <dbReference type="EMBL" id="CAF1043076.1"/>
    </source>
</evidence>
<dbReference type="InterPro" id="IPR050272">
    <property type="entry name" value="Isochorismatase-like_hydrls"/>
</dbReference>
<organism evidence="5 6">
    <name type="scientific">Rotaria sordida</name>
    <dbReference type="NCBI Taxonomy" id="392033"/>
    <lineage>
        <taxon>Eukaryota</taxon>
        <taxon>Metazoa</taxon>
        <taxon>Spiralia</taxon>
        <taxon>Gnathifera</taxon>
        <taxon>Rotifera</taxon>
        <taxon>Eurotatoria</taxon>
        <taxon>Bdelloidea</taxon>
        <taxon>Philodinida</taxon>
        <taxon>Philodinidae</taxon>
        <taxon>Rotaria</taxon>
    </lineage>
</organism>
<feature type="domain" description="Isochorismatase-like" evidence="3">
    <location>
        <begin position="16"/>
        <end position="158"/>
    </location>
</feature>
<dbReference type="Proteomes" id="UP000663870">
    <property type="component" value="Unassembled WGS sequence"/>
</dbReference>
<sequence length="196" mass="21748">MNSKSSVDHSNKTERALLVVDIQNDYFPGGLWTLYGMDAAADNAARILAAARTSGDLIVYIRHEFTTNAAPFFKPGSTGAQIHPKVQNLKDEYVVVKYYTNSYRETNLKDILDRHGIRQVVICGAMSQNCIDAVTRASFDFGYDCTVIHDACAARDLEFNGMPIPAKYVHAAFMAALQFAYAKTISTDEYLASEKK</sequence>
<comment type="caution">
    <text evidence="5">The sequence shown here is derived from an EMBL/GenBank/DDBJ whole genome shotgun (WGS) entry which is preliminary data.</text>
</comment>
<dbReference type="PANTHER" id="PTHR43540:SF1">
    <property type="entry name" value="ISOCHORISMATASE HYDROLASE"/>
    <property type="match status" value="1"/>
</dbReference>
<dbReference type="PANTHER" id="PTHR43540">
    <property type="entry name" value="PEROXYUREIDOACRYLATE/UREIDOACRYLATE AMIDOHYDROLASE-RELATED"/>
    <property type="match status" value="1"/>
</dbReference>
<evidence type="ECO:0000313" key="6">
    <source>
        <dbReference type="Proteomes" id="UP000663870"/>
    </source>
</evidence>
<dbReference type="Gene3D" id="3.40.50.850">
    <property type="entry name" value="Isochorismatase-like"/>
    <property type="match status" value="1"/>
</dbReference>
<dbReference type="CDD" id="cd01014">
    <property type="entry name" value="nicotinamidase_related"/>
    <property type="match status" value="1"/>
</dbReference>
<evidence type="ECO:0000313" key="4">
    <source>
        <dbReference type="EMBL" id="CAF0936162.1"/>
    </source>
</evidence>
<dbReference type="Proteomes" id="UP000663854">
    <property type="component" value="Unassembled WGS sequence"/>
</dbReference>
<evidence type="ECO:0000256" key="1">
    <source>
        <dbReference type="ARBA" id="ARBA00006336"/>
    </source>
</evidence>
<proteinExistence type="inferred from homology"/>
<accession>A0A814JSC9</accession>
<evidence type="ECO:0000259" key="3">
    <source>
        <dbReference type="Pfam" id="PF00857"/>
    </source>
</evidence>
<name>A0A814JSC9_9BILA</name>
<keyword evidence="2" id="KW-0378">Hydrolase</keyword>
<dbReference type="EMBL" id="CAJNOL010000391">
    <property type="protein sequence ID" value="CAF1043076.1"/>
    <property type="molecule type" value="Genomic_DNA"/>
</dbReference>
<comment type="similarity">
    <text evidence="1">Belongs to the isochorismatase family.</text>
</comment>
<evidence type="ECO:0000256" key="2">
    <source>
        <dbReference type="ARBA" id="ARBA00022801"/>
    </source>
</evidence>
<protein>
    <recommendedName>
        <fullName evidence="3">Isochorismatase-like domain-containing protein</fullName>
    </recommendedName>
</protein>
<dbReference type="Pfam" id="PF00857">
    <property type="entry name" value="Isochorismatase"/>
    <property type="match status" value="1"/>
</dbReference>
<dbReference type="InterPro" id="IPR036380">
    <property type="entry name" value="Isochorismatase-like_sf"/>
</dbReference>
<dbReference type="AlphaFoldDB" id="A0A814JSC9"/>
<reference evidence="5" key="1">
    <citation type="submission" date="2021-02" db="EMBL/GenBank/DDBJ databases">
        <authorList>
            <person name="Nowell W R."/>
        </authorList>
    </citation>
    <scope>NUCLEOTIDE SEQUENCE</scope>
</reference>
<dbReference type="EMBL" id="CAJNOH010000190">
    <property type="protein sequence ID" value="CAF0936162.1"/>
    <property type="molecule type" value="Genomic_DNA"/>
</dbReference>